<keyword evidence="1" id="KW-0812">Transmembrane</keyword>
<evidence type="ECO:0008006" key="4">
    <source>
        <dbReference type="Google" id="ProtNLM"/>
    </source>
</evidence>
<keyword evidence="1" id="KW-0472">Membrane</keyword>
<sequence>MQRNLELCGMPMGNCDEGSIPSVLVIVILATMATIGIGVVVFINHKRQPSLLTKALVQQLNLQKKSGIKESNESRQDSTNYSGNTKKVENVKLAFVREDRERFDKQVMVVKRFKQMNNLGKEEFQEHMSKLGRLRHPNLLALVAYYHI</sequence>
<keyword evidence="1" id="KW-1133">Transmembrane helix</keyword>
<dbReference type="PANTHER" id="PTHR48007">
    <property type="entry name" value="LEUCINE-RICH REPEAT RECEPTOR-LIKE PROTEIN KINASE PXC1"/>
    <property type="match status" value="1"/>
</dbReference>
<evidence type="ECO:0000256" key="1">
    <source>
        <dbReference type="SAM" id="Phobius"/>
    </source>
</evidence>
<dbReference type="EMBL" id="CM031823">
    <property type="protein sequence ID" value="KAG6627848.1"/>
    <property type="molecule type" value="Genomic_DNA"/>
</dbReference>
<gene>
    <name evidence="2" type="ORF">CIPAW_15G158000</name>
</gene>
<proteinExistence type="predicted"/>
<dbReference type="PANTHER" id="PTHR48007:SF64">
    <property type="entry name" value="POLLEN RECEPTOR-LIKE KINASE 1"/>
    <property type="match status" value="1"/>
</dbReference>
<evidence type="ECO:0000313" key="3">
    <source>
        <dbReference type="Proteomes" id="UP000811609"/>
    </source>
</evidence>
<evidence type="ECO:0000313" key="2">
    <source>
        <dbReference type="EMBL" id="KAG6627848.1"/>
    </source>
</evidence>
<dbReference type="AlphaFoldDB" id="A0A8T1NE02"/>
<protein>
    <recommendedName>
        <fullName evidence="4">Protein kinase domain-containing protein</fullName>
    </recommendedName>
</protein>
<dbReference type="Proteomes" id="UP000811609">
    <property type="component" value="Chromosome 15"/>
</dbReference>
<name>A0A8T1NE02_CARIL</name>
<feature type="transmembrane region" description="Helical" evidence="1">
    <location>
        <begin position="20"/>
        <end position="43"/>
    </location>
</feature>
<keyword evidence="3" id="KW-1185">Reference proteome</keyword>
<reference evidence="2" key="1">
    <citation type="submission" date="2020-12" db="EMBL/GenBank/DDBJ databases">
        <title>WGS assembly of Carya illinoinensis cv. Pawnee.</title>
        <authorList>
            <person name="Platts A."/>
            <person name="Shu S."/>
            <person name="Wright S."/>
            <person name="Barry K."/>
            <person name="Edger P."/>
            <person name="Pires J.C."/>
            <person name="Schmutz J."/>
        </authorList>
    </citation>
    <scope>NUCLEOTIDE SEQUENCE</scope>
    <source>
        <tissue evidence="2">Leaf</tissue>
    </source>
</reference>
<organism evidence="2 3">
    <name type="scientific">Carya illinoinensis</name>
    <name type="common">Pecan</name>
    <dbReference type="NCBI Taxonomy" id="32201"/>
    <lineage>
        <taxon>Eukaryota</taxon>
        <taxon>Viridiplantae</taxon>
        <taxon>Streptophyta</taxon>
        <taxon>Embryophyta</taxon>
        <taxon>Tracheophyta</taxon>
        <taxon>Spermatophyta</taxon>
        <taxon>Magnoliopsida</taxon>
        <taxon>eudicotyledons</taxon>
        <taxon>Gunneridae</taxon>
        <taxon>Pentapetalae</taxon>
        <taxon>rosids</taxon>
        <taxon>fabids</taxon>
        <taxon>Fagales</taxon>
        <taxon>Juglandaceae</taxon>
        <taxon>Carya</taxon>
    </lineage>
</organism>
<accession>A0A8T1NE02</accession>
<dbReference type="InterPro" id="IPR046959">
    <property type="entry name" value="PRK1-6/SRF4-like"/>
</dbReference>
<comment type="caution">
    <text evidence="2">The sequence shown here is derived from an EMBL/GenBank/DDBJ whole genome shotgun (WGS) entry which is preliminary data.</text>
</comment>